<name>A0A0F9CG97_9ZZZZ</name>
<proteinExistence type="predicted"/>
<dbReference type="EMBL" id="LAZR01046790">
    <property type="protein sequence ID" value="KKK95716.1"/>
    <property type="molecule type" value="Genomic_DNA"/>
</dbReference>
<protein>
    <submittedName>
        <fullName evidence="1">Uncharacterized protein</fullName>
    </submittedName>
</protein>
<dbReference type="AlphaFoldDB" id="A0A0F9CG97"/>
<evidence type="ECO:0000313" key="1">
    <source>
        <dbReference type="EMBL" id="KKK95716.1"/>
    </source>
</evidence>
<sequence>VITKDRSIGELVKDNVLLGEIPRMVFESFVLRVGVISYTEYRLLGSRITFGYFVLTD</sequence>
<organism evidence="1">
    <name type="scientific">marine sediment metagenome</name>
    <dbReference type="NCBI Taxonomy" id="412755"/>
    <lineage>
        <taxon>unclassified sequences</taxon>
        <taxon>metagenomes</taxon>
        <taxon>ecological metagenomes</taxon>
    </lineage>
</organism>
<gene>
    <name evidence="1" type="ORF">LCGC14_2669990</name>
</gene>
<reference evidence="1" key="1">
    <citation type="journal article" date="2015" name="Nature">
        <title>Complex archaea that bridge the gap between prokaryotes and eukaryotes.</title>
        <authorList>
            <person name="Spang A."/>
            <person name="Saw J.H."/>
            <person name="Jorgensen S.L."/>
            <person name="Zaremba-Niedzwiedzka K."/>
            <person name="Martijn J."/>
            <person name="Lind A.E."/>
            <person name="van Eijk R."/>
            <person name="Schleper C."/>
            <person name="Guy L."/>
            <person name="Ettema T.J."/>
        </authorList>
    </citation>
    <scope>NUCLEOTIDE SEQUENCE</scope>
</reference>
<comment type="caution">
    <text evidence="1">The sequence shown here is derived from an EMBL/GenBank/DDBJ whole genome shotgun (WGS) entry which is preliminary data.</text>
</comment>
<accession>A0A0F9CG97</accession>
<feature type="non-terminal residue" evidence="1">
    <location>
        <position position="1"/>
    </location>
</feature>